<evidence type="ECO:0000256" key="5">
    <source>
        <dbReference type="ARBA" id="ARBA00023157"/>
    </source>
</evidence>
<dbReference type="Pfam" id="PF02199">
    <property type="entry name" value="SapA"/>
    <property type="match status" value="2"/>
</dbReference>
<dbReference type="PANTHER" id="PTHR11480">
    <property type="entry name" value="SAPOSIN-RELATED"/>
    <property type="match status" value="1"/>
</dbReference>
<dbReference type="PROSITE" id="PS51110">
    <property type="entry name" value="SAP_A"/>
    <property type="match status" value="2"/>
</dbReference>
<dbReference type="PROSITE" id="PS50015">
    <property type="entry name" value="SAP_B"/>
    <property type="match status" value="7"/>
</dbReference>
<feature type="domain" description="Saposin B-type" evidence="8">
    <location>
        <begin position="537"/>
        <end position="618"/>
    </location>
</feature>
<dbReference type="InterPro" id="IPR007856">
    <property type="entry name" value="SapB_1"/>
</dbReference>
<dbReference type="FunFam" id="1.10.225.10:FF:000002">
    <property type="entry name" value="prosaposin isoform X2"/>
    <property type="match status" value="2"/>
</dbReference>
<dbReference type="SMART" id="SM00741">
    <property type="entry name" value="SapB"/>
    <property type="match status" value="7"/>
</dbReference>
<evidence type="ECO:0000313" key="10">
    <source>
        <dbReference type="EMBL" id="KAK2586507.1"/>
    </source>
</evidence>
<feature type="signal peptide" evidence="7">
    <location>
        <begin position="1"/>
        <end position="17"/>
    </location>
</feature>
<feature type="domain" description="Saposin B-type" evidence="8">
    <location>
        <begin position="292"/>
        <end position="372"/>
    </location>
</feature>
<dbReference type="PANTHER" id="PTHR11480:SF3">
    <property type="entry name" value="BCDNA.GH08312"/>
    <property type="match status" value="1"/>
</dbReference>
<dbReference type="GO" id="GO:0016020">
    <property type="term" value="C:membrane"/>
    <property type="evidence" value="ECO:0007669"/>
    <property type="project" value="GOC"/>
</dbReference>
<dbReference type="PRINTS" id="PR01797">
    <property type="entry name" value="SAPOSIN"/>
</dbReference>
<evidence type="ECO:0000256" key="7">
    <source>
        <dbReference type="SAM" id="SignalP"/>
    </source>
</evidence>
<dbReference type="InterPro" id="IPR008139">
    <property type="entry name" value="SaposinB_dom"/>
</dbReference>
<dbReference type="SMART" id="SM00162">
    <property type="entry name" value="SAPA"/>
    <property type="match status" value="2"/>
</dbReference>
<comment type="subcellular location">
    <subcellularLocation>
        <location evidence="1">Secreted</location>
    </subcellularLocation>
</comment>
<name>A0AAD9RV42_9HYME</name>
<evidence type="ECO:0000256" key="2">
    <source>
        <dbReference type="ARBA" id="ARBA00022525"/>
    </source>
</evidence>
<keyword evidence="6" id="KW-0325">Glycoprotein</keyword>
<dbReference type="GO" id="GO:0005576">
    <property type="term" value="C:extracellular region"/>
    <property type="evidence" value="ECO:0007669"/>
    <property type="project" value="UniProtKB-SubCell"/>
</dbReference>
<dbReference type="Pfam" id="PF05184">
    <property type="entry name" value="SapB_1"/>
    <property type="match status" value="5"/>
</dbReference>
<dbReference type="GO" id="GO:0005764">
    <property type="term" value="C:lysosome"/>
    <property type="evidence" value="ECO:0007669"/>
    <property type="project" value="InterPro"/>
</dbReference>
<dbReference type="Pfam" id="PF03489">
    <property type="entry name" value="SapB_2"/>
    <property type="match status" value="6"/>
</dbReference>
<evidence type="ECO:0000256" key="3">
    <source>
        <dbReference type="ARBA" id="ARBA00022729"/>
    </source>
</evidence>
<protein>
    <recommendedName>
        <fullName evidence="12">Proactivator polypeptide</fullName>
    </recommendedName>
</protein>
<feature type="domain" description="Saposin B-type" evidence="8">
    <location>
        <begin position="438"/>
        <end position="519"/>
    </location>
</feature>
<dbReference type="EMBL" id="JAIFRP010000012">
    <property type="protein sequence ID" value="KAK2586507.1"/>
    <property type="molecule type" value="Genomic_DNA"/>
</dbReference>
<feature type="domain" description="Saposin B-type" evidence="8">
    <location>
        <begin position="654"/>
        <end position="735"/>
    </location>
</feature>
<feature type="chain" id="PRO_5042124876" description="Proactivator polypeptide" evidence="7">
    <location>
        <begin position="18"/>
        <end position="890"/>
    </location>
</feature>
<dbReference type="Gene3D" id="1.10.225.10">
    <property type="entry name" value="Saposin-like"/>
    <property type="match status" value="7"/>
</dbReference>
<dbReference type="Proteomes" id="UP001258017">
    <property type="component" value="Unassembled WGS sequence"/>
</dbReference>
<keyword evidence="11" id="KW-1185">Reference proteome</keyword>
<feature type="domain" description="Saposin B-type" evidence="8">
    <location>
        <begin position="741"/>
        <end position="822"/>
    </location>
</feature>
<organism evidence="10 11">
    <name type="scientific">Odynerus spinipes</name>
    <dbReference type="NCBI Taxonomy" id="1348599"/>
    <lineage>
        <taxon>Eukaryota</taxon>
        <taxon>Metazoa</taxon>
        <taxon>Ecdysozoa</taxon>
        <taxon>Arthropoda</taxon>
        <taxon>Hexapoda</taxon>
        <taxon>Insecta</taxon>
        <taxon>Pterygota</taxon>
        <taxon>Neoptera</taxon>
        <taxon>Endopterygota</taxon>
        <taxon>Hymenoptera</taxon>
        <taxon>Apocrita</taxon>
        <taxon>Aculeata</taxon>
        <taxon>Vespoidea</taxon>
        <taxon>Vespidae</taxon>
        <taxon>Eumeninae</taxon>
        <taxon>Odynerus</taxon>
    </lineage>
</organism>
<reference evidence="10" key="1">
    <citation type="submission" date="2021-08" db="EMBL/GenBank/DDBJ databases">
        <authorList>
            <person name="Misof B."/>
            <person name="Oliver O."/>
            <person name="Podsiadlowski L."/>
            <person name="Donath A."/>
            <person name="Peters R."/>
            <person name="Mayer C."/>
            <person name="Rust J."/>
            <person name="Gunkel S."/>
            <person name="Lesny P."/>
            <person name="Martin S."/>
            <person name="Oeyen J.P."/>
            <person name="Petersen M."/>
            <person name="Panagiotis P."/>
            <person name="Wilbrandt J."/>
            <person name="Tanja T."/>
        </authorList>
    </citation>
    <scope>NUCLEOTIDE SEQUENCE</scope>
    <source>
        <strain evidence="10">GBR_01_08_01A</strain>
        <tissue evidence="10">Thorax + abdomen</tissue>
    </source>
</reference>
<evidence type="ECO:0000313" key="11">
    <source>
        <dbReference type="Proteomes" id="UP001258017"/>
    </source>
</evidence>
<dbReference type="AlphaFoldDB" id="A0AAD9RV42"/>
<feature type="domain" description="Saposin B-type" evidence="8">
    <location>
        <begin position="74"/>
        <end position="156"/>
    </location>
</feature>
<evidence type="ECO:0000256" key="4">
    <source>
        <dbReference type="ARBA" id="ARBA00022737"/>
    </source>
</evidence>
<evidence type="ECO:0008006" key="12">
    <source>
        <dbReference type="Google" id="ProtNLM"/>
    </source>
</evidence>
<dbReference type="InterPro" id="IPR008373">
    <property type="entry name" value="Saposin"/>
</dbReference>
<dbReference type="SUPFAM" id="SSF47862">
    <property type="entry name" value="Saposin"/>
    <property type="match status" value="6"/>
</dbReference>
<reference evidence="10" key="2">
    <citation type="journal article" date="2023" name="Commun. Biol.">
        <title>Intrasexual cuticular hydrocarbon dimorphism in a wasp sheds light on hydrocarbon biosynthesis genes in Hymenoptera.</title>
        <authorList>
            <person name="Moris V.C."/>
            <person name="Podsiadlowski L."/>
            <person name="Martin S."/>
            <person name="Oeyen J.P."/>
            <person name="Donath A."/>
            <person name="Petersen M."/>
            <person name="Wilbrandt J."/>
            <person name="Misof B."/>
            <person name="Liedtke D."/>
            <person name="Thamm M."/>
            <person name="Scheiner R."/>
            <person name="Schmitt T."/>
            <person name="Niehuis O."/>
        </authorList>
    </citation>
    <scope>NUCLEOTIDE SEQUENCE</scope>
    <source>
        <strain evidence="10">GBR_01_08_01A</strain>
    </source>
</reference>
<dbReference type="InterPro" id="IPR003119">
    <property type="entry name" value="SAP_A"/>
</dbReference>
<dbReference type="InterPro" id="IPR011001">
    <property type="entry name" value="Saposin-like"/>
</dbReference>
<sequence>MREMLIALCAILAISTARVVITAEEQSTPHLLGVEKCMWGPSYWCENITTSANCHATKHCIRTIWEKMEVPEDNDTVCGVCKDMVQQARDQLESNQTQEDLKAVFEGSCKLIHVKPIVSECMKLVDQFIPELVETLASQMNPSVVCSVAGLCNSAHIDILLLEYQGQTSENMKLKSISLEKDELEPDECSKCFTIATHMEYSLKDMSRDKLLEQMLYICGEFSSFSDACSSIVLTNFDTIYSHLQANFNAENVCHLSGQCADKFHKHEDGIVKPMNVEIRPLSSVGMVEVGDDLPCKLCEQLVGHLRDLLVANTTEAEFHLVLQGLCKQTKSFATECKAIVDEYYPEVYAYLTNKLNGNAVCQMSGICPNPGKKVTGPIAPLIPVNAAEIGVRILKKKADAKVDNKRYNTEAEEMQLPLERFHVSLSDLRISQAGVEGRETCALCEYILHYIQQAITNPVAEEKVKQAIEKVCKKLPNSIENECQQFVETFGDAVVALLAQEIDPTQVCPMIHVCPSEQLVDLWNKAPKGYIIETRDKSSCPLCLLAVTQIYNVIKNNKTEANIEAELDKLCDHLPKSLTGQCTDLVKSYSKELVEMLLADLTPQEVCVYIKLCNPEQDPGPTNFFLTDKDGEIITNEIPDFPLQQSAHRKIKDSATCVVCEFVMQYIDRAMSKKKTREEIERVVYGVCNHLPKTISKECNDFVSQYADVVIQILSEDVSPKEVCAMIGFCKINTKMIEESIEECALCQLVISTIDKLLDNPTVESDIEEVVSKVCKYLPASKQNKCAMMMEVYQQSIINIIKSHGDVRKICTKIALCSDNDYLAMLLSPARTRRSYMIHKRCTWGESYWCLNDQNAVECKAVQHCRMKIWKADSAATAKQNTVQTQPRN</sequence>
<dbReference type="GO" id="GO:0006665">
    <property type="term" value="P:sphingolipid metabolic process"/>
    <property type="evidence" value="ECO:0007669"/>
    <property type="project" value="InterPro"/>
</dbReference>
<dbReference type="InterPro" id="IPR051428">
    <property type="entry name" value="Sphingo_Act-Surfact_Prot"/>
</dbReference>
<keyword evidence="4" id="KW-0677">Repeat</keyword>
<keyword evidence="3 7" id="KW-0732">Signal</keyword>
<feature type="domain" description="Saposin A-type" evidence="9">
    <location>
        <begin position="836"/>
        <end position="876"/>
    </location>
</feature>
<proteinExistence type="predicted"/>
<evidence type="ECO:0000259" key="8">
    <source>
        <dbReference type="PROSITE" id="PS50015"/>
    </source>
</evidence>
<accession>A0AAD9RV42</accession>
<keyword evidence="5" id="KW-1015">Disulfide bond</keyword>
<gene>
    <name evidence="10" type="ORF">KPH14_011402</name>
</gene>
<evidence type="ECO:0000259" key="9">
    <source>
        <dbReference type="PROSITE" id="PS51110"/>
    </source>
</evidence>
<feature type="domain" description="Saposin B-type" evidence="8">
    <location>
        <begin position="185"/>
        <end position="264"/>
    </location>
</feature>
<evidence type="ECO:0000256" key="6">
    <source>
        <dbReference type="ARBA" id="ARBA00023180"/>
    </source>
</evidence>
<evidence type="ECO:0000256" key="1">
    <source>
        <dbReference type="ARBA" id="ARBA00004613"/>
    </source>
</evidence>
<keyword evidence="2" id="KW-0964">Secreted</keyword>
<dbReference type="InterPro" id="IPR008138">
    <property type="entry name" value="SapB_2"/>
</dbReference>
<comment type="caution">
    <text evidence="10">The sequence shown here is derived from an EMBL/GenBank/DDBJ whole genome shotgun (WGS) entry which is preliminary data.</text>
</comment>
<feature type="domain" description="Saposin A-type" evidence="9">
    <location>
        <begin position="30"/>
        <end position="70"/>
    </location>
</feature>